<keyword evidence="2" id="KW-1133">Transmembrane helix</keyword>
<organism evidence="3 4">
    <name type="scientific">Lentzea guizhouensis</name>
    <dbReference type="NCBI Taxonomy" id="1586287"/>
    <lineage>
        <taxon>Bacteria</taxon>
        <taxon>Bacillati</taxon>
        <taxon>Actinomycetota</taxon>
        <taxon>Actinomycetes</taxon>
        <taxon>Pseudonocardiales</taxon>
        <taxon>Pseudonocardiaceae</taxon>
        <taxon>Lentzea</taxon>
    </lineage>
</organism>
<gene>
    <name evidence="3" type="ORF">BBK82_00590</name>
</gene>
<name>A0A1B2HAQ2_9PSEU</name>
<protein>
    <submittedName>
        <fullName evidence="3">Uncharacterized protein</fullName>
    </submittedName>
</protein>
<feature type="transmembrane region" description="Helical" evidence="2">
    <location>
        <begin position="97"/>
        <end position="116"/>
    </location>
</feature>
<feature type="region of interest" description="Disordered" evidence="1">
    <location>
        <begin position="38"/>
        <end position="59"/>
    </location>
</feature>
<proteinExistence type="predicted"/>
<keyword evidence="2" id="KW-0812">Transmembrane</keyword>
<dbReference type="STRING" id="1586287.BBK82_00590"/>
<dbReference type="RefSeq" id="WP_065913214.1">
    <property type="nucleotide sequence ID" value="NZ_CP016793.1"/>
</dbReference>
<dbReference type="AlphaFoldDB" id="A0A1B2HAQ2"/>
<keyword evidence="2" id="KW-0472">Membrane</keyword>
<evidence type="ECO:0000313" key="3">
    <source>
        <dbReference type="EMBL" id="ANZ34794.1"/>
    </source>
</evidence>
<keyword evidence="4" id="KW-1185">Reference proteome</keyword>
<evidence type="ECO:0000313" key="4">
    <source>
        <dbReference type="Proteomes" id="UP000093053"/>
    </source>
</evidence>
<reference evidence="3 4" key="1">
    <citation type="submission" date="2016-07" db="EMBL/GenBank/DDBJ databases">
        <title>Complete genome sequence of the Lentzea guizhouensis DHS C013.</title>
        <authorList>
            <person name="Cao C."/>
        </authorList>
    </citation>
    <scope>NUCLEOTIDE SEQUENCE [LARGE SCALE GENOMIC DNA]</scope>
    <source>
        <strain evidence="3 4">DHS C013</strain>
    </source>
</reference>
<sequence length="320" mass="36176">MCEARLQGRHEGPPPEVPDWKIEEISCRVHAAFNAERPPRRTVRHHVNPKNPEPRQDWDADTAGLRMSTVDWLVRICGASRTEPSGLMWLVRWYAKVSPVVGIVAVVFFGLALIGMQPGPGALFAIGLGVGAFGTSEVPATFRVRAALRADCSEQLREEDEAYRGWLELLRDRPSDDEIAYWPRFDVLHLKYRAMRAGDWMAPVRCPEYAVKVFLLPTGGVHETEYVLDFFNGNVHDPHDMSFRYDAPASARLIEAGVRFSGKHRHIVRLGGDGRVGDQFTFRQAMHLSLVHSEEIYVLVDDFRGMTDESEDQAKLREIG</sequence>
<dbReference type="EMBL" id="CP016793">
    <property type="protein sequence ID" value="ANZ34794.1"/>
    <property type="molecule type" value="Genomic_DNA"/>
</dbReference>
<dbReference type="KEGG" id="led:BBK82_00590"/>
<accession>A0A1B2HAQ2</accession>
<dbReference type="OrthoDB" id="4501073at2"/>
<evidence type="ECO:0000256" key="2">
    <source>
        <dbReference type="SAM" id="Phobius"/>
    </source>
</evidence>
<evidence type="ECO:0000256" key="1">
    <source>
        <dbReference type="SAM" id="MobiDB-lite"/>
    </source>
</evidence>
<dbReference type="Proteomes" id="UP000093053">
    <property type="component" value="Chromosome"/>
</dbReference>